<gene>
    <name evidence="2" type="ORF">S01H1_19701</name>
</gene>
<dbReference type="EMBL" id="BARS01010676">
    <property type="protein sequence ID" value="GAF96181.1"/>
    <property type="molecule type" value="Genomic_DNA"/>
</dbReference>
<reference evidence="2" key="1">
    <citation type="journal article" date="2014" name="Front. Microbiol.">
        <title>High frequency of phylogenetically diverse reductive dehalogenase-homologous genes in deep subseafloor sedimentary metagenomes.</title>
        <authorList>
            <person name="Kawai M."/>
            <person name="Futagami T."/>
            <person name="Toyoda A."/>
            <person name="Takaki Y."/>
            <person name="Nishi S."/>
            <person name="Hori S."/>
            <person name="Arai W."/>
            <person name="Tsubouchi T."/>
            <person name="Morono Y."/>
            <person name="Uchiyama I."/>
            <person name="Ito T."/>
            <person name="Fujiyama A."/>
            <person name="Inagaki F."/>
            <person name="Takami H."/>
        </authorList>
    </citation>
    <scope>NUCLEOTIDE SEQUENCE</scope>
    <source>
        <strain evidence="2">Expedition CK06-06</strain>
    </source>
</reference>
<proteinExistence type="predicted"/>
<dbReference type="AlphaFoldDB" id="X0UA36"/>
<feature type="transmembrane region" description="Helical" evidence="1">
    <location>
        <begin position="6"/>
        <end position="21"/>
    </location>
</feature>
<feature type="transmembrane region" description="Helical" evidence="1">
    <location>
        <begin position="82"/>
        <end position="101"/>
    </location>
</feature>
<evidence type="ECO:0000256" key="1">
    <source>
        <dbReference type="SAM" id="Phobius"/>
    </source>
</evidence>
<sequence length="102" mass="11562">ASTWAYIFATTLGLLSAYFLNRIGPNVNPLAKFFVVPALVIYVSYKILLFIFPNINTAGNRVRRYFQDKSSTELNSIGYVEIFPPLLAVFVILIILLYTGFF</sequence>
<comment type="caution">
    <text evidence="2">The sequence shown here is derived from an EMBL/GenBank/DDBJ whole genome shotgun (WGS) entry which is preliminary data.</text>
</comment>
<evidence type="ECO:0000313" key="2">
    <source>
        <dbReference type="EMBL" id="GAF96181.1"/>
    </source>
</evidence>
<keyword evidence="1" id="KW-1133">Transmembrane helix</keyword>
<keyword evidence="1" id="KW-0812">Transmembrane</keyword>
<organism evidence="2">
    <name type="scientific">marine sediment metagenome</name>
    <dbReference type="NCBI Taxonomy" id="412755"/>
    <lineage>
        <taxon>unclassified sequences</taxon>
        <taxon>metagenomes</taxon>
        <taxon>ecological metagenomes</taxon>
    </lineage>
</organism>
<accession>X0UA36</accession>
<feature type="non-terminal residue" evidence="2">
    <location>
        <position position="1"/>
    </location>
</feature>
<protein>
    <submittedName>
        <fullName evidence="2">Uncharacterized protein</fullName>
    </submittedName>
</protein>
<name>X0UA36_9ZZZZ</name>
<keyword evidence="1" id="KW-0472">Membrane</keyword>
<feature type="transmembrane region" description="Helical" evidence="1">
    <location>
        <begin position="33"/>
        <end position="52"/>
    </location>
</feature>